<evidence type="ECO:0000256" key="4">
    <source>
        <dbReference type="ARBA" id="ARBA00022741"/>
    </source>
</evidence>
<keyword evidence="1 8" id="KW-0028">Amino-acid biosynthesis</keyword>
<evidence type="ECO:0000256" key="6">
    <source>
        <dbReference type="ARBA" id="ARBA00022840"/>
    </source>
</evidence>
<keyword evidence="6 8" id="KW-0067">ATP-binding</keyword>
<dbReference type="PANTHER" id="PTHR21064">
    <property type="entry name" value="AMINOGLYCOSIDE PHOSPHOTRANSFERASE DOMAIN-CONTAINING PROTEIN-RELATED"/>
    <property type="match status" value="1"/>
</dbReference>
<evidence type="ECO:0000313" key="12">
    <source>
        <dbReference type="Proteomes" id="UP000587070"/>
    </source>
</evidence>
<dbReference type="SUPFAM" id="SSF56112">
    <property type="entry name" value="Protein kinase-like (PK-like)"/>
    <property type="match status" value="1"/>
</dbReference>
<dbReference type="HAMAP" id="MF_00301">
    <property type="entry name" value="Homoser_kinase_2"/>
    <property type="match status" value="1"/>
</dbReference>
<dbReference type="InterPro" id="IPR050249">
    <property type="entry name" value="Pseudomonas-type_ThrB"/>
</dbReference>
<protein>
    <recommendedName>
        <fullName evidence="8 9">Homoserine kinase</fullName>
        <shortName evidence="8">HK</shortName>
        <shortName evidence="8">HSK</shortName>
        <ecNumber evidence="8 9">2.7.1.39</ecNumber>
    </recommendedName>
</protein>
<dbReference type="Proteomes" id="UP000587070">
    <property type="component" value="Unassembled WGS sequence"/>
</dbReference>
<reference evidence="11 12" key="1">
    <citation type="submission" date="2020-08" db="EMBL/GenBank/DDBJ databases">
        <title>Genome sequencing of Purple Non-Sulfur Bacteria from various extreme environments.</title>
        <authorList>
            <person name="Mayer M."/>
        </authorList>
    </citation>
    <scope>NUCLEOTIDE SEQUENCE [LARGE SCALE GENOMIC DNA]</scope>
    <source>
        <strain evidence="11 12">2761</strain>
    </source>
</reference>
<dbReference type="Gene3D" id="3.90.1200.10">
    <property type="match status" value="1"/>
</dbReference>
<gene>
    <name evidence="8" type="primary">thrB</name>
    <name evidence="11" type="ORF">GGD90_000995</name>
</gene>
<evidence type="ECO:0000256" key="2">
    <source>
        <dbReference type="ARBA" id="ARBA00022679"/>
    </source>
</evidence>
<keyword evidence="4 8" id="KW-0547">Nucleotide-binding</keyword>
<feature type="domain" description="Aminoglycoside phosphotransferase" evidence="10">
    <location>
        <begin position="27"/>
        <end position="255"/>
    </location>
</feature>
<evidence type="ECO:0000256" key="8">
    <source>
        <dbReference type="HAMAP-Rule" id="MF_00301"/>
    </source>
</evidence>
<comment type="caution">
    <text evidence="11">The sequence shown here is derived from an EMBL/GenBank/DDBJ whole genome shotgun (WGS) entry which is preliminary data.</text>
</comment>
<dbReference type="CDD" id="cd05153">
    <property type="entry name" value="HomoserineK_II"/>
    <property type="match status" value="1"/>
</dbReference>
<dbReference type="GO" id="GO:0009088">
    <property type="term" value="P:threonine biosynthetic process"/>
    <property type="evidence" value="ECO:0007669"/>
    <property type="project" value="UniProtKB-UniRule"/>
</dbReference>
<keyword evidence="12" id="KW-1185">Reference proteome</keyword>
<dbReference type="Pfam" id="PF01636">
    <property type="entry name" value="APH"/>
    <property type="match status" value="1"/>
</dbReference>
<comment type="similarity">
    <text evidence="7 8">Belongs to the pseudomonas-type ThrB family.</text>
</comment>
<evidence type="ECO:0000256" key="5">
    <source>
        <dbReference type="ARBA" id="ARBA00022777"/>
    </source>
</evidence>
<evidence type="ECO:0000256" key="1">
    <source>
        <dbReference type="ARBA" id="ARBA00022605"/>
    </source>
</evidence>
<dbReference type="NCBIfam" id="NF003558">
    <property type="entry name" value="PRK05231.1"/>
    <property type="match status" value="1"/>
</dbReference>
<accession>A0A840G7F0</accession>
<dbReference type="AlphaFoldDB" id="A0A840G7F0"/>
<dbReference type="GO" id="GO:0005524">
    <property type="term" value="F:ATP binding"/>
    <property type="evidence" value="ECO:0007669"/>
    <property type="project" value="UniProtKB-KW"/>
</dbReference>
<keyword evidence="3 8" id="KW-0791">Threonine biosynthesis</keyword>
<dbReference type="NCBIfam" id="TIGR00938">
    <property type="entry name" value="thrB_alt"/>
    <property type="match status" value="1"/>
</dbReference>
<organism evidence="11 12">
    <name type="scientific">Rhodocyclus tenuis</name>
    <name type="common">Rhodospirillum tenue</name>
    <dbReference type="NCBI Taxonomy" id="1066"/>
    <lineage>
        <taxon>Bacteria</taxon>
        <taxon>Pseudomonadati</taxon>
        <taxon>Pseudomonadota</taxon>
        <taxon>Betaproteobacteria</taxon>
        <taxon>Rhodocyclales</taxon>
        <taxon>Rhodocyclaceae</taxon>
        <taxon>Rhodocyclus</taxon>
    </lineage>
</organism>
<evidence type="ECO:0000259" key="10">
    <source>
        <dbReference type="Pfam" id="PF01636"/>
    </source>
</evidence>
<evidence type="ECO:0000256" key="7">
    <source>
        <dbReference type="ARBA" id="ARBA00038240"/>
    </source>
</evidence>
<evidence type="ECO:0000256" key="9">
    <source>
        <dbReference type="NCBIfam" id="TIGR00938"/>
    </source>
</evidence>
<dbReference type="PANTHER" id="PTHR21064:SF6">
    <property type="entry name" value="AMINOGLYCOSIDE PHOSPHOTRANSFERASE DOMAIN-CONTAINING PROTEIN"/>
    <property type="match status" value="1"/>
</dbReference>
<keyword evidence="2 8" id="KW-0808">Transferase</keyword>
<dbReference type="InterPro" id="IPR005280">
    <property type="entry name" value="Homoserine_kinase_II"/>
</dbReference>
<dbReference type="UniPathway" id="UPA00050">
    <property type="reaction ID" value="UER00064"/>
</dbReference>
<dbReference type="RefSeq" id="WP_153114690.1">
    <property type="nucleotide sequence ID" value="NZ_JACIGE010000002.1"/>
</dbReference>
<evidence type="ECO:0000313" key="11">
    <source>
        <dbReference type="EMBL" id="MBB4246638.1"/>
    </source>
</evidence>
<proteinExistence type="inferred from homology"/>
<dbReference type="GO" id="GO:0004413">
    <property type="term" value="F:homoserine kinase activity"/>
    <property type="evidence" value="ECO:0007669"/>
    <property type="project" value="UniProtKB-UniRule"/>
</dbReference>
<dbReference type="Gene3D" id="3.30.200.20">
    <property type="entry name" value="Phosphorylase Kinase, domain 1"/>
    <property type="match status" value="1"/>
</dbReference>
<dbReference type="InterPro" id="IPR002575">
    <property type="entry name" value="Aminoglycoside_PTrfase"/>
</dbReference>
<keyword evidence="5 8" id="KW-0418">Kinase</keyword>
<comment type="catalytic activity">
    <reaction evidence="8">
        <text>L-homoserine + ATP = O-phospho-L-homoserine + ADP + H(+)</text>
        <dbReference type="Rhea" id="RHEA:13985"/>
        <dbReference type="ChEBI" id="CHEBI:15378"/>
        <dbReference type="ChEBI" id="CHEBI:30616"/>
        <dbReference type="ChEBI" id="CHEBI:57476"/>
        <dbReference type="ChEBI" id="CHEBI:57590"/>
        <dbReference type="ChEBI" id="CHEBI:456216"/>
        <dbReference type="EC" id="2.7.1.39"/>
    </reaction>
</comment>
<dbReference type="EC" id="2.7.1.39" evidence="8 9"/>
<dbReference type="OrthoDB" id="9777460at2"/>
<comment type="pathway">
    <text evidence="8">Amino-acid biosynthesis; L-threonine biosynthesis; L-threonine from L-aspartate: step 4/5.</text>
</comment>
<name>A0A840G7F0_RHOTE</name>
<dbReference type="EMBL" id="JACIGE010000002">
    <property type="protein sequence ID" value="MBB4246638.1"/>
    <property type="molecule type" value="Genomic_DNA"/>
</dbReference>
<sequence length="321" mass="35638">MSVFTPLTPDQVGSWLKRYSLGALERLEGVAEGLQNSNFFVDTVHGRYVLTVFEQFNREELPFFVNLMAHLARHGIPCPTPIANRDNEYVGEIAGKPAIIVTRLGGRSLTQAGVAHCAAIGTLLGDLHVAAQSCGVRQKHQRGAAWRRETAKQLLPLLAADDAALLRDEIRHEAQQVSGELPRGIIHADLFRDNVLFDGERVSGLLDFYFAGVDALLFDLAVAANDWCRGAEEGGELDAARTVALLNAYHAVRPLSEREHLAWPAMLRAAALRFWLSRLLDAHRPRTGELVARRDPDEYRRLLRGHIAANRRQVWIDPPAA</sequence>
<evidence type="ECO:0000256" key="3">
    <source>
        <dbReference type="ARBA" id="ARBA00022697"/>
    </source>
</evidence>
<dbReference type="InterPro" id="IPR011009">
    <property type="entry name" value="Kinase-like_dom_sf"/>
</dbReference>